<dbReference type="PANTHER" id="PTHR43808">
    <property type="entry name" value="ACETYLORNITHINE DEACETYLASE"/>
    <property type="match status" value="1"/>
</dbReference>
<evidence type="ECO:0000256" key="1">
    <source>
        <dbReference type="ARBA" id="ARBA00001947"/>
    </source>
</evidence>
<feature type="compositionally biased region" description="Gly residues" evidence="6">
    <location>
        <begin position="333"/>
        <end position="346"/>
    </location>
</feature>
<dbReference type="InterPro" id="IPR002933">
    <property type="entry name" value="Peptidase_M20"/>
</dbReference>
<dbReference type="GO" id="GO:0016787">
    <property type="term" value="F:hydrolase activity"/>
    <property type="evidence" value="ECO:0007669"/>
    <property type="project" value="UniProtKB-KW"/>
</dbReference>
<dbReference type="Gene3D" id="3.30.70.360">
    <property type="match status" value="1"/>
</dbReference>
<comment type="similarity">
    <text evidence="2">Belongs to the peptidase M20A family.</text>
</comment>
<proteinExistence type="inferred from homology"/>
<evidence type="ECO:0000256" key="5">
    <source>
        <dbReference type="ARBA" id="ARBA00022833"/>
    </source>
</evidence>
<evidence type="ECO:0000256" key="2">
    <source>
        <dbReference type="ARBA" id="ARBA00006247"/>
    </source>
</evidence>
<dbReference type="Pfam" id="PF07687">
    <property type="entry name" value="M20_dimer"/>
    <property type="match status" value="1"/>
</dbReference>
<gene>
    <name evidence="8" type="ORF">ACFFOL_02280</name>
</gene>
<dbReference type="InterPro" id="IPR036264">
    <property type="entry name" value="Bact_exopeptidase_dim_dom"/>
</dbReference>
<keyword evidence="3" id="KW-0479">Metal-binding</keyword>
<feature type="region of interest" description="Disordered" evidence="6">
    <location>
        <begin position="333"/>
        <end position="356"/>
    </location>
</feature>
<dbReference type="GeneID" id="67209303"/>
<dbReference type="GO" id="GO:0046872">
    <property type="term" value="F:metal ion binding"/>
    <property type="evidence" value="ECO:0007669"/>
    <property type="project" value="UniProtKB-KW"/>
</dbReference>
<sequence length="417" mass="42628">MSDGAGAPSASATDFDPVEFLADAVRIESHESAEAMREFLVDMLSTHGADPRIDAAGNVRATKPADTADASAASDAADGPHLVLNTHIDTVPPHAPFERGVDDEGREVFRGRGSCDAKGPLAALLAGFLAVEPARGTVTLAITPDEETLSTGADALVRGRGDDHPGGPVDPVDGDLFLVGEPTDCDACVAARGRFEGTLTLTGSAAHAAEPDSGVNAVAALEDALAAIRRFDDDAEAHPMLGEPTLVATGVTGGEATNQVPAEATVTLDRRSVPPETAEGFRADLEATVREAVADEVGASFSLTERPTPFLEAFDTDPGHPLVKAVSDAARSVGGGADGADGNGGGDGDRDADGEIRPFGAATEASYFAPAPTVVFGPGHLADDAGAVAHSEREYVRVDRVRDAAETVRRALDSLLG</sequence>
<dbReference type="RefSeq" id="WP_222922092.1">
    <property type="nucleotide sequence ID" value="NZ_CP082286.1"/>
</dbReference>
<evidence type="ECO:0000256" key="3">
    <source>
        <dbReference type="ARBA" id="ARBA00022723"/>
    </source>
</evidence>
<dbReference type="PROSITE" id="PS00759">
    <property type="entry name" value="ARGE_DAPE_CPG2_2"/>
    <property type="match status" value="1"/>
</dbReference>
<keyword evidence="9" id="KW-1185">Reference proteome</keyword>
<accession>A0ABD5MHM8</accession>
<evidence type="ECO:0000259" key="7">
    <source>
        <dbReference type="Pfam" id="PF07687"/>
    </source>
</evidence>
<dbReference type="EMBL" id="JBHMAJ010000001">
    <property type="protein sequence ID" value="MFB9823017.1"/>
    <property type="molecule type" value="Genomic_DNA"/>
</dbReference>
<dbReference type="Pfam" id="PF01546">
    <property type="entry name" value="Peptidase_M20"/>
    <property type="match status" value="1"/>
</dbReference>
<dbReference type="CDD" id="cd08659">
    <property type="entry name" value="M20_ArgE_DapE-like"/>
    <property type="match status" value="1"/>
</dbReference>
<comment type="caution">
    <text evidence="8">The sequence shown here is derived from an EMBL/GenBank/DDBJ whole genome shotgun (WGS) entry which is preliminary data.</text>
</comment>
<dbReference type="AlphaFoldDB" id="A0ABD5MHM8"/>
<name>A0ABD5MHM8_9EURY</name>
<evidence type="ECO:0000256" key="6">
    <source>
        <dbReference type="SAM" id="MobiDB-lite"/>
    </source>
</evidence>
<evidence type="ECO:0000256" key="4">
    <source>
        <dbReference type="ARBA" id="ARBA00022801"/>
    </source>
</evidence>
<feature type="compositionally biased region" description="Basic and acidic residues" evidence="6">
    <location>
        <begin position="347"/>
        <end position="356"/>
    </location>
</feature>
<reference evidence="8" key="1">
    <citation type="submission" date="2024-09" db="EMBL/GenBank/DDBJ databases">
        <authorList>
            <person name="Sun Q."/>
        </authorList>
    </citation>
    <scope>NUCLEOTIDE SEQUENCE [LARGE SCALE GENOMIC DNA]</scope>
    <source>
        <strain evidence="8">JCM 31273</strain>
    </source>
</reference>
<feature type="domain" description="Peptidase M20 dimerisation" evidence="7">
    <location>
        <begin position="190"/>
        <end position="293"/>
    </location>
</feature>
<evidence type="ECO:0000313" key="9">
    <source>
        <dbReference type="Proteomes" id="UP001589595"/>
    </source>
</evidence>
<organism evidence="8 9">
    <name type="scientific">Halobaculum roseum</name>
    <dbReference type="NCBI Taxonomy" id="2175149"/>
    <lineage>
        <taxon>Archaea</taxon>
        <taxon>Methanobacteriati</taxon>
        <taxon>Methanobacteriota</taxon>
        <taxon>Stenosarchaea group</taxon>
        <taxon>Halobacteria</taxon>
        <taxon>Halobacteriales</taxon>
        <taxon>Haloferacaceae</taxon>
        <taxon>Halobaculum</taxon>
    </lineage>
</organism>
<dbReference type="PANTHER" id="PTHR43808:SF8">
    <property type="entry name" value="PEPTIDASE M20 DIMERISATION DOMAIN-CONTAINING PROTEIN"/>
    <property type="match status" value="1"/>
</dbReference>
<dbReference type="InterPro" id="IPR050072">
    <property type="entry name" value="Peptidase_M20A"/>
</dbReference>
<dbReference type="NCBIfam" id="NF006402">
    <property type="entry name" value="PRK08651.1-5"/>
    <property type="match status" value="1"/>
</dbReference>
<dbReference type="InterPro" id="IPR011650">
    <property type="entry name" value="Peptidase_M20_dimer"/>
</dbReference>
<dbReference type="InterPro" id="IPR001261">
    <property type="entry name" value="ArgE/DapE_CS"/>
</dbReference>
<keyword evidence="5" id="KW-0862">Zinc</keyword>
<protein>
    <submittedName>
        <fullName evidence="8">M20 family metallopeptidase</fullName>
    </submittedName>
</protein>
<keyword evidence="4" id="KW-0378">Hydrolase</keyword>
<dbReference type="Gene3D" id="3.40.630.10">
    <property type="entry name" value="Zn peptidases"/>
    <property type="match status" value="1"/>
</dbReference>
<evidence type="ECO:0000313" key="8">
    <source>
        <dbReference type="EMBL" id="MFB9823017.1"/>
    </source>
</evidence>
<dbReference type="Proteomes" id="UP001589595">
    <property type="component" value="Unassembled WGS sequence"/>
</dbReference>
<dbReference type="SUPFAM" id="SSF53187">
    <property type="entry name" value="Zn-dependent exopeptidases"/>
    <property type="match status" value="1"/>
</dbReference>
<comment type="cofactor">
    <cofactor evidence="1">
        <name>Zn(2+)</name>
        <dbReference type="ChEBI" id="CHEBI:29105"/>
    </cofactor>
</comment>
<dbReference type="SUPFAM" id="SSF55031">
    <property type="entry name" value="Bacterial exopeptidase dimerisation domain"/>
    <property type="match status" value="1"/>
</dbReference>